<organism evidence="3 4">
    <name type="scientific">Ciceribacter sichuanensis</name>
    <dbReference type="NCBI Taxonomy" id="2949647"/>
    <lineage>
        <taxon>Bacteria</taxon>
        <taxon>Pseudomonadati</taxon>
        <taxon>Pseudomonadota</taxon>
        <taxon>Alphaproteobacteria</taxon>
        <taxon>Hyphomicrobiales</taxon>
        <taxon>Rhizobiaceae</taxon>
        <taxon>Ciceribacter</taxon>
    </lineage>
</organism>
<feature type="chain" id="PRO_5042493420" description="Periplasmic protein" evidence="2">
    <location>
        <begin position="30"/>
        <end position="333"/>
    </location>
</feature>
<evidence type="ECO:0000256" key="1">
    <source>
        <dbReference type="SAM" id="MobiDB-lite"/>
    </source>
</evidence>
<protein>
    <recommendedName>
        <fullName evidence="5">Periplasmic protein</fullName>
    </recommendedName>
</protein>
<evidence type="ECO:0000313" key="3">
    <source>
        <dbReference type="EMBL" id="MCO5956958.1"/>
    </source>
</evidence>
<dbReference type="EMBL" id="JAMXLX010000002">
    <property type="protein sequence ID" value="MCO5956958.1"/>
    <property type="molecule type" value="Genomic_DNA"/>
</dbReference>
<dbReference type="AlphaFoldDB" id="A0AAJ1BXQ4"/>
<feature type="region of interest" description="Disordered" evidence="1">
    <location>
        <begin position="299"/>
        <end position="333"/>
    </location>
</feature>
<dbReference type="Proteomes" id="UP001155380">
    <property type="component" value="Unassembled WGS sequence"/>
</dbReference>
<comment type="caution">
    <text evidence="3">The sequence shown here is derived from an EMBL/GenBank/DDBJ whole genome shotgun (WGS) entry which is preliminary data.</text>
</comment>
<name>A0AAJ1BXQ4_9HYPH</name>
<dbReference type="RefSeq" id="WP_250915774.1">
    <property type="nucleotide sequence ID" value="NZ_JAMXLX010000002.1"/>
</dbReference>
<gene>
    <name evidence="3" type="ORF">NBH21_09270</name>
</gene>
<evidence type="ECO:0000313" key="4">
    <source>
        <dbReference type="Proteomes" id="UP001155380"/>
    </source>
</evidence>
<feature type="compositionally biased region" description="Low complexity" evidence="1">
    <location>
        <begin position="308"/>
        <end position="320"/>
    </location>
</feature>
<dbReference type="Gene3D" id="3.90.226.10">
    <property type="entry name" value="2-enoyl-CoA Hydratase, Chain A, domain 1"/>
    <property type="match status" value="1"/>
</dbReference>
<dbReference type="InterPro" id="IPR029045">
    <property type="entry name" value="ClpP/crotonase-like_dom_sf"/>
</dbReference>
<evidence type="ECO:0000256" key="2">
    <source>
        <dbReference type="SAM" id="SignalP"/>
    </source>
</evidence>
<reference evidence="3" key="1">
    <citation type="submission" date="2022-06" db="EMBL/GenBank/DDBJ databases">
        <authorList>
            <person name="Sun Q."/>
        </authorList>
    </citation>
    <scope>NUCLEOTIDE SEQUENCE</scope>
    <source>
        <strain evidence="3">S101</strain>
    </source>
</reference>
<evidence type="ECO:0008006" key="5">
    <source>
        <dbReference type="Google" id="ProtNLM"/>
    </source>
</evidence>
<keyword evidence="2" id="KW-0732">Signal</keyword>
<sequence length="333" mass="35729">MRIAFSRKILSPIFLVLLAFLASGVAAWAADSKAKPRDDDPPMSFILVRSAGCQENCTEWISAEGRITSDTPARLKKMLKTLGSRKPPVVLLSQGGDVDASLQMGRMIRKAGLETAVGATRLKDCPTAEPRCKAGIARKGASEGQAFSWGAYCVSACPFMMAGGTVRSASQWSVLGVHQITTIQRSVQVTYEIQYKMVNGKKKEVSRKEVKRRLRNEGESTKLSKKARAKLNAYFTEMGVDLGIMDFVSSADPKNLRVLSVVEALKIGLLTDMLASYETPGMLLCTEKDGIDVRCHRRGLPPPPPAAPEAAPASATIEPAGEAVSTVTAAQGG</sequence>
<dbReference type="SUPFAM" id="SSF52096">
    <property type="entry name" value="ClpP/crotonase"/>
    <property type="match status" value="1"/>
</dbReference>
<accession>A0AAJ1BXQ4</accession>
<proteinExistence type="predicted"/>
<feature type="signal peptide" evidence="2">
    <location>
        <begin position="1"/>
        <end position="29"/>
    </location>
</feature>